<gene>
    <name evidence="3" type="ORF">PVAG01_04145</name>
</gene>
<feature type="compositionally biased region" description="Low complexity" evidence="1">
    <location>
        <begin position="24"/>
        <end position="34"/>
    </location>
</feature>
<organism evidence="3 4">
    <name type="scientific">Phlyctema vagabunda</name>
    <dbReference type="NCBI Taxonomy" id="108571"/>
    <lineage>
        <taxon>Eukaryota</taxon>
        <taxon>Fungi</taxon>
        <taxon>Dikarya</taxon>
        <taxon>Ascomycota</taxon>
        <taxon>Pezizomycotina</taxon>
        <taxon>Leotiomycetes</taxon>
        <taxon>Helotiales</taxon>
        <taxon>Dermateaceae</taxon>
        <taxon>Phlyctema</taxon>
    </lineage>
</organism>
<evidence type="ECO:0000256" key="1">
    <source>
        <dbReference type="SAM" id="MobiDB-lite"/>
    </source>
</evidence>
<keyword evidence="2" id="KW-0472">Membrane</keyword>
<keyword evidence="2" id="KW-0812">Transmembrane</keyword>
<keyword evidence="2" id="KW-1133">Transmembrane helix</keyword>
<sequence>MGKPRKQRSQPKPSPLQQVHFTRPLSLAPASSPPEMGLVRDPQFWKRFSVAAHQAEVKEVSPTSSTSDGESGYGDQWLTQQHKEKRRCRVLCASITVVIAVTITAGAVVAWWFTKGRN</sequence>
<dbReference type="EMBL" id="JBFCZG010000003">
    <property type="protein sequence ID" value="KAL3424864.1"/>
    <property type="molecule type" value="Genomic_DNA"/>
</dbReference>
<protein>
    <submittedName>
        <fullName evidence="3">Uncharacterized protein</fullName>
    </submittedName>
</protein>
<name>A0ABR4PNG4_9HELO</name>
<feature type="region of interest" description="Disordered" evidence="1">
    <location>
        <begin position="1"/>
        <end position="38"/>
    </location>
</feature>
<reference evidence="3 4" key="1">
    <citation type="submission" date="2024-06" db="EMBL/GenBank/DDBJ databases">
        <title>Complete genome of Phlyctema vagabunda strain 19-DSS-EL-015.</title>
        <authorList>
            <person name="Fiorenzani C."/>
        </authorList>
    </citation>
    <scope>NUCLEOTIDE SEQUENCE [LARGE SCALE GENOMIC DNA]</scope>
    <source>
        <strain evidence="3 4">19-DSS-EL-015</strain>
    </source>
</reference>
<feature type="transmembrane region" description="Helical" evidence="2">
    <location>
        <begin position="90"/>
        <end position="113"/>
    </location>
</feature>
<feature type="region of interest" description="Disordered" evidence="1">
    <location>
        <begin position="55"/>
        <end position="84"/>
    </location>
</feature>
<evidence type="ECO:0000313" key="4">
    <source>
        <dbReference type="Proteomes" id="UP001629113"/>
    </source>
</evidence>
<dbReference type="Proteomes" id="UP001629113">
    <property type="component" value="Unassembled WGS sequence"/>
</dbReference>
<keyword evidence="4" id="KW-1185">Reference proteome</keyword>
<evidence type="ECO:0000256" key="2">
    <source>
        <dbReference type="SAM" id="Phobius"/>
    </source>
</evidence>
<accession>A0ABR4PNG4</accession>
<proteinExistence type="predicted"/>
<comment type="caution">
    <text evidence="3">The sequence shown here is derived from an EMBL/GenBank/DDBJ whole genome shotgun (WGS) entry which is preliminary data.</text>
</comment>
<evidence type="ECO:0000313" key="3">
    <source>
        <dbReference type="EMBL" id="KAL3424864.1"/>
    </source>
</evidence>